<accession>A0A4Z2IRT9</accession>
<comment type="caution">
    <text evidence="2">The sequence shown here is derived from an EMBL/GenBank/DDBJ whole genome shotgun (WGS) entry which is preliminary data.</text>
</comment>
<feature type="compositionally biased region" description="Acidic residues" evidence="1">
    <location>
        <begin position="74"/>
        <end position="84"/>
    </location>
</feature>
<evidence type="ECO:0000313" key="3">
    <source>
        <dbReference type="Proteomes" id="UP000314294"/>
    </source>
</evidence>
<dbReference type="Proteomes" id="UP000314294">
    <property type="component" value="Unassembled WGS sequence"/>
</dbReference>
<proteinExistence type="predicted"/>
<dbReference type="EMBL" id="SRLO01000059">
    <property type="protein sequence ID" value="TNN79972.1"/>
    <property type="molecule type" value="Genomic_DNA"/>
</dbReference>
<sequence>MATKQQNLCLSSMSALLRACFSGCVDGGMRLHLGLQKRGYPEAESSPLEFSKEAGRLATAQDYMRRGLEVEHKEEEEEEEEEEDGVRSTGDRQRKKRSTSTERVPALNTNASPKRHFSKVRVFVGGSGPGDTQDKKKQDDGEDGTDEGKKRSSLCIVATAAASGRSR</sequence>
<organism evidence="2 3">
    <name type="scientific">Liparis tanakae</name>
    <name type="common">Tanaka's snailfish</name>
    <dbReference type="NCBI Taxonomy" id="230148"/>
    <lineage>
        <taxon>Eukaryota</taxon>
        <taxon>Metazoa</taxon>
        <taxon>Chordata</taxon>
        <taxon>Craniata</taxon>
        <taxon>Vertebrata</taxon>
        <taxon>Euteleostomi</taxon>
        <taxon>Actinopterygii</taxon>
        <taxon>Neopterygii</taxon>
        <taxon>Teleostei</taxon>
        <taxon>Neoteleostei</taxon>
        <taxon>Acanthomorphata</taxon>
        <taxon>Eupercaria</taxon>
        <taxon>Perciformes</taxon>
        <taxon>Cottioidei</taxon>
        <taxon>Cottales</taxon>
        <taxon>Liparidae</taxon>
        <taxon>Liparis</taxon>
    </lineage>
</organism>
<keyword evidence="3" id="KW-1185">Reference proteome</keyword>
<protein>
    <submittedName>
        <fullName evidence="2">Uncharacterized protein</fullName>
    </submittedName>
</protein>
<reference evidence="2 3" key="1">
    <citation type="submission" date="2019-03" db="EMBL/GenBank/DDBJ databases">
        <title>First draft genome of Liparis tanakae, snailfish: a comprehensive survey of snailfish specific genes.</title>
        <authorList>
            <person name="Kim W."/>
            <person name="Song I."/>
            <person name="Jeong J.-H."/>
            <person name="Kim D."/>
            <person name="Kim S."/>
            <person name="Ryu S."/>
            <person name="Song J.Y."/>
            <person name="Lee S.K."/>
        </authorList>
    </citation>
    <scope>NUCLEOTIDE SEQUENCE [LARGE SCALE GENOMIC DNA]</scope>
    <source>
        <tissue evidence="2">Muscle</tissue>
    </source>
</reference>
<gene>
    <name evidence="2" type="ORF">EYF80_009789</name>
</gene>
<evidence type="ECO:0000313" key="2">
    <source>
        <dbReference type="EMBL" id="TNN79972.1"/>
    </source>
</evidence>
<feature type="compositionally biased region" description="Basic and acidic residues" evidence="1">
    <location>
        <begin position="63"/>
        <end position="73"/>
    </location>
</feature>
<name>A0A4Z2IRT9_9TELE</name>
<dbReference type="AlphaFoldDB" id="A0A4Z2IRT9"/>
<evidence type="ECO:0000256" key="1">
    <source>
        <dbReference type="SAM" id="MobiDB-lite"/>
    </source>
</evidence>
<feature type="region of interest" description="Disordered" evidence="1">
    <location>
        <begin position="39"/>
        <end position="167"/>
    </location>
</feature>